<dbReference type="EMBL" id="NMVQ01000008">
    <property type="protein sequence ID" value="OYO23114.1"/>
    <property type="molecule type" value="Genomic_DNA"/>
</dbReference>
<dbReference type="InterPro" id="IPR041664">
    <property type="entry name" value="AAA_16"/>
</dbReference>
<name>A0A255H8N9_9ACTN</name>
<dbReference type="SUPFAM" id="SSF52540">
    <property type="entry name" value="P-loop containing nucleoside triphosphate hydrolases"/>
    <property type="match status" value="1"/>
</dbReference>
<dbReference type="RefSeq" id="WP_094363348.1">
    <property type="nucleotide sequence ID" value="NZ_NMVQ01000008.1"/>
</dbReference>
<protein>
    <recommendedName>
        <fullName evidence="1">Orc1-like AAA ATPase domain-containing protein</fullName>
    </recommendedName>
</protein>
<gene>
    <name evidence="2" type="ORF">CGZ93_06540</name>
</gene>
<keyword evidence="3" id="KW-1185">Reference proteome</keyword>
<comment type="caution">
    <text evidence="2">The sequence shown here is derived from an EMBL/GenBank/DDBJ whole genome shotgun (WGS) entry which is preliminary data.</text>
</comment>
<evidence type="ECO:0000259" key="1">
    <source>
        <dbReference type="Pfam" id="PF13191"/>
    </source>
</evidence>
<feature type="domain" description="Orc1-like AAA ATPase" evidence="1">
    <location>
        <begin position="17"/>
        <end position="201"/>
    </location>
</feature>
<dbReference type="Gene3D" id="3.40.50.300">
    <property type="entry name" value="P-loop containing nucleotide triphosphate hydrolases"/>
    <property type="match status" value="1"/>
</dbReference>
<evidence type="ECO:0000313" key="2">
    <source>
        <dbReference type="EMBL" id="OYO23114.1"/>
    </source>
</evidence>
<reference evidence="2 3" key="1">
    <citation type="submission" date="2017-07" db="EMBL/GenBank/DDBJ databases">
        <title>Draft whole genome sequences of clinical Proprionibacteriaceae strains.</title>
        <authorList>
            <person name="Bernier A.-M."/>
            <person name="Bernard K."/>
            <person name="Domingo M.-C."/>
        </authorList>
    </citation>
    <scope>NUCLEOTIDE SEQUENCE [LARGE SCALE GENOMIC DNA]</scope>
    <source>
        <strain evidence="2 3">NML 130396</strain>
    </source>
</reference>
<dbReference type="Pfam" id="PF13191">
    <property type="entry name" value="AAA_16"/>
    <property type="match status" value="1"/>
</dbReference>
<dbReference type="OrthoDB" id="2020141at2"/>
<dbReference type="InterPro" id="IPR027417">
    <property type="entry name" value="P-loop_NTPase"/>
</dbReference>
<sequence length="442" mass="48162">MRTQLYRSGAGLMPPELAGRDEELRGWRLALNDARVVGRFAGGDRVWTGLRGVGKSVLLRRMADDAREHHFDVLALQADQSSALVRAIQVSATTRADKGVGAWGRAAAALGRITAVSAQGPVGLKAQVDFAGRARQDPDHIHPAAVAEVLADLAGALRDHSGGGLVLMVDELQMARPDDLRTLGGVLNHLNQHLDTAPILFVGAGLPNLRDRMVGPDADHPLITNPERLFRFHHLPAHLDPDAARDALVKPALRIGSGWEPEAVKLVLTRTMRYPAHLQAYADLAWQRGTGNDPVTGTDVADATGDAELFVAEQYLAPRWNRLSDRQREYLTALAVCDGRATSGEVAATLGRRVGEVSSFREALMTRGEIFDPAYGIVQLTMPSMREFALRHYPTARPRAEVELVAPRVMLANRENWLAARPDREAEVEGFPPELLQRPGQG</sequence>
<organism evidence="2 3">
    <name type="scientific">Enemella dayhoffiae</name>
    <dbReference type="NCBI Taxonomy" id="2016507"/>
    <lineage>
        <taxon>Bacteria</taxon>
        <taxon>Bacillati</taxon>
        <taxon>Actinomycetota</taxon>
        <taxon>Actinomycetes</taxon>
        <taxon>Propionibacteriales</taxon>
        <taxon>Propionibacteriaceae</taxon>
        <taxon>Enemella</taxon>
    </lineage>
</organism>
<dbReference type="AlphaFoldDB" id="A0A255H8N9"/>
<evidence type="ECO:0000313" key="3">
    <source>
        <dbReference type="Proteomes" id="UP000216311"/>
    </source>
</evidence>
<dbReference type="Proteomes" id="UP000216311">
    <property type="component" value="Unassembled WGS sequence"/>
</dbReference>
<accession>A0A255H8N9</accession>
<proteinExistence type="predicted"/>